<name>A0A5E4PGI2_9COXI</name>
<organism evidence="1 2">
    <name type="scientific">Aquicella siphonis</name>
    <dbReference type="NCBI Taxonomy" id="254247"/>
    <lineage>
        <taxon>Bacteria</taxon>
        <taxon>Pseudomonadati</taxon>
        <taxon>Pseudomonadota</taxon>
        <taxon>Gammaproteobacteria</taxon>
        <taxon>Legionellales</taxon>
        <taxon>Coxiellaceae</taxon>
        <taxon>Aquicella</taxon>
    </lineage>
</organism>
<gene>
    <name evidence="1" type="ORF">AQUSIP_13830</name>
</gene>
<evidence type="ECO:0000313" key="2">
    <source>
        <dbReference type="Proteomes" id="UP000324194"/>
    </source>
</evidence>
<dbReference type="KEGG" id="asip:AQUSIP_13830"/>
<proteinExistence type="predicted"/>
<dbReference type="EMBL" id="LR699119">
    <property type="protein sequence ID" value="VVC76079.1"/>
    <property type="molecule type" value="Genomic_DNA"/>
</dbReference>
<protein>
    <submittedName>
        <fullName evidence="1">Uncharacterized protein</fullName>
    </submittedName>
</protein>
<dbReference type="AlphaFoldDB" id="A0A5E4PGI2"/>
<sequence>MLNTLFSILLTPIKPIKSDSRVSSEAPAKKHLAFQTIYSTNPNLLNKPGIEVAKESSISSAPPQPCQLDKQKDYLLALNKFNAIETVTLDEGTLLVGLMKHSQPIQRGIFMYPNQIRETDKWDDIKKQAATMQTGIALFRVNQSHVCLRMQTNDPAQTTLYLIDHRAISRIDSLWHPDNLSASTYESSGKPFIK</sequence>
<keyword evidence="2" id="KW-1185">Reference proteome</keyword>
<reference evidence="1 2" key="1">
    <citation type="submission" date="2019-08" db="EMBL/GenBank/DDBJ databases">
        <authorList>
            <person name="Guy L."/>
        </authorList>
    </citation>
    <scope>NUCLEOTIDE SEQUENCE [LARGE SCALE GENOMIC DNA]</scope>
    <source>
        <strain evidence="1 2">SGT-108</strain>
    </source>
</reference>
<dbReference type="RefSeq" id="WP_148339330.1">
    <property type="nucleotide sequence ID" value="NZ_LR699119.1"/>
</dbReference>
<dbReference type="Proteomes" id="UP000324194">
    <property type="component" value="Chromosome 1"/>
</dbReference>
<accession>A0A5E4PGI2</accession>
<evidence type="ECO:0000313" key="1">
    <source>
        <dbReference type="EMBL" id="VVC76079.1"/>
    </source>
</evidence>